<keyword evidence="1 3" id="KW-0808">Transferase</keyword>
<name>I4ALD1_BERLS</name>
<keyword evidence="4" id="KW-1185">Reference proteome</keyword>
<dbReference type="GO" id="GO:0009103">
    <property type="term" value="P:lipopolysaccharide biosynthetic process"/>
    <property type="evidence" value="ECO:0007669"/>
    <property type="project" value="TreeGrafter"/>
</dbReference>
<gene>
    <name evidence="3" type="ordered locus">Fleli_2399</name>
</gene>
<evidence type="ECO:0000313" key="4">
    <source>
        <dbReference type="Proteomes" id="UP000006054"/>
    </source>
</evidence>
<dbReference type="PATRIC" id="fig|880071.3.peg.2385"/>
<dbReference type="AlphaFoldDB" id="I4ALD1"/>
<dbReference type="SUPFAM" id="SSF53756">
    <property type="entry name" value="UDP-Glycosyltransferase/glycogen phosphorylase"/>
    <property type="match status" value="1"/>
</dbReference>
<dbReference type="HOGENOM" id="CLU_009583_6_2_10"/>
<dbReference type="GO" id="GO:0016757">
    <property type="term" value="F:glycosyltransferase activity"/>
    <property type="evidence" value="ECO:0007669"/>
    <property type="project" value="InterPro"/>
</dbReference>
<dbReference type="OrthoDB" id="9771846at2"/>
<organism evidence="3 4">
    <name type="scientific">Bernardetia litoralis (strain ATCC 23117 / DSM 6794 / NBRC 15988 / NCIMB 1366 / Fx l1 / Sio-4)</name>
    <name type="common">Flexibacter litoralis</name>
    <dbReference type="NCBI Taxonomy" id="880071"/>
    <lineage>
        <taxon>Bacteria</taxon>
        <taxon>Pseudomonadati</taxon>
        <taxon>Bacteroidota</taxon>
        <taxon>Cytophagia</taxon>
        <taxon>Cytophagales</taxon>
        <taxon>Bernardetiaceae</taxon>
        <taxon>Bernardetia</taxon>
    </lineage>
</organism>
<accession>I4ALD1</accession>
<evidence type="ECO:0000259" key="2">
    <source>
        <dbReference type="Pfam" id="PF00534"/>
    </source>
</evidence>
<sequence length="383" mass="44086">MKIAYLSTFFPFRGGIAQFNALLYRNFEKLNISVSAYNFTTQYPEFLFPGQTQYSTSEDNADQIPTQRIISSINPVSYLSTASKISKEEPNLLLMRYWLPFFAPALGTVAKKLKKKGTKSIVIVDNMIPHEKRFFDEIFTKYFLKNTDAYIVMSKSVEKDLLERKPNAKYIFHPHPIYEHFGQKIEKREALQKLGLSEIEGIENKKILLYFGFVRKYKGLDLLLEAFKNLDDSYFLIIAGESYLSDSENKEFQSSLDNHPKKQNIDTRLRYVSDNEVNLLFSAADANVLPYRHATQSGVSAIAFHFEVPSVVTDVGGLRDLIEPYNAGTIAESATPKAIQSAIEELFDKKNEINYGENLRIFKEKYSWENLAKKILELYEEIE</sequence>
<dbReference type="PANTHER" id="PTHR46401">
    <property type="entry name" value="GLYCOSYLTRANSFERASE WBBK-RELATED"/>
    <property type="match status" value="1"/>
</dbReference>
<dbReference type="eggNOG" id="COG0438">
    <property type="taxonomic scope" value="Bacteria"/>
</dbReference>
<dbReference type="KEGG" id="fli:Fleli_2399"/>
<dbReference type="RefSeq" id="WP_014798203.1">
    <property type="nucleotide sequence ID" value="NC_018018.1"/>
</dbReference>
<dbReference type="InterPro" id="IPR001296">
    <property type="entry name" value="Glyco_trans_1"/>
</dbReference>
<dbReference type="Proteomes" id="UP000006054">
    <property type="component" value="Chromosome"/>
</dbReference>
<dbReference type="EMBL" id="CP003345">
    <property type="protein sequence ID" value="AFM04766.1"/>
    <property type="molecule type" value="Genomic_DNA"/>
</dbReference>
<feature type="domain" description="Glycosyl transferase family 1" evidence="2">
    <location>
        <begin position="200"/>
        <end position="351"/>
    </location>
</feature>
<proteinExistence type="predicted"/>
<reference evidence="4" key="1">
    <citation type="submission" date="2012-06" db="EMBL/GenBank/DDBJ databases">
        <title>The complete genome of Flexibacter litoralis DSM 6794.</title>
        <authorList>
            <person name="Lucas S."/>
            <person name="Copeland A."/>
            <person name="Lapidus A."/>
            <person name="Glavina del Rio T."/>
            <person name="Dalin E."/>
            <person name="Tice H."/>
            <person name="Bruce D."/>
            <person name="Goodwin L."/>
            <person name="Pitluck S."/>
            <person name="Peters L."/>
            <person name="Ovchinnikova G."/>
            <person name="Lu M."/>
            <person name="Kyrpides N."/>
            <person name="Mavromatis K."/>
            <person name="Ivanova N."/>
            <person name="Brettin T."/>
            <person name="Detter J.C."/>
            <person name="Han C."/>
            <person name="Larimer F."/>
            <person name="Land M."/>
            <person name="Hauser L."/>
            <person name="Markowitz V."/>
            <person name="Cheng J.-F."/>
            <person name="Hugenholtz P."/>
            <person name="Woyke T."/>
            <person name="Wu D."/>
            <person name="Spring S."/>
            <person name="Lang E."/>
            <person name="Kopitz M."/>
            <person name="Brambilla E."/>
            <person name="Klenk H.-P."/>
            <person name="Eisen J.A."/>
        </authorList>
    </citation>
    <scope>NUCLEOTIDE SEQUENCE [LARGE SCALE GENOMIC DNA]</scope>
    <source>
        <strain evidence="4">ATCC 23117 / DSM 6794 / NBRC 15988 / NCIMB 1366 / Sio-4</strain>
    </source>
</reference>
<dbReference type="STRING" id="880071.Fleli_2399"/>
<evidence type="ECO:0000256" key="1">
    <source>
        <dbReference type="ARBA" id="ARBA00022679"/>
    </source>
</evidence>
<evidence type="ECO:0000313" key="3">
    <source>
        <dbReference type="EMBL" id="AFM04766.1"/>
    </source>
</evidence>
<dbReference type="Gene3D" id="3.40.50.2000">
    <property type="entry name" value="Glycogen Phosphorylase B"/>
    <property type="match status" value="2"/>
</dbReference>
<protein>
    <submittedName>
        <fullName evidence="3">Glycosyltransferase</fullName>
    </submittedName>
</protein>
<dbReference type="PANTHER" id="PTHR46401:SF2">
    <property type="entry name" value="GLYCOSYLTRANSFERASE WBBK-RELATED"/>
    <property type="match status" value="1"/>
</dbReference>
<dbReference type="Pfam" id="PF00534">
    <property type="entry name" value="Glycos_transf_1"/>
    <property type="match status" value="1"/>
</dbReference>